<dbReference type="CDD" id="cd01949">
    <property type="entry name" value="GGDEF"/>
    <property type="match status" value="1"/>
</dbReference>
<evidence type="ECO:0000259" key="4">
    <source>
        <dbReference type="PROSITE" id="PS50887"/>
    </source>
</evidence>
<evidence type="ECO:0000313" key="6">
    <source>
        <dbReference type="Proteomes" id="UP000019151"/>
    </source>
</evidence>
<feature type="domain" description="EAL" evidence="3">
    <location>
        <begin position="461"/>
        <end position="717"/>
    </location>
</feature>
<proteinExistence type="predicted"/>
<dbReference type="SMART" id="SM00086">
    <property type="entry name" value="PAC"/>
    <property type="match status" value="2"/>
</dbReference>
<dbReference type="FunFam" id="3.30.70.270:FF:000001">
    <property type="entry name" value="Diguanylate cyclase domain protein"/>
    <property type="match status" value="1"/>
</dbReference>
<reference evidence="5 6" key="1">
    <citation type="journal article" date="2014" name="Genome Announc.">
        <title>Genome Sequence and Methylome of Soil Bacterium Gemmatirosa kalamazoonensis KBS708T, a Member of the Rarely Cultivated Gemmatimonadetes Phylum.</title>
        <authorList>
            <person name="Debruyn J.M."/>
            <person name="Radosevich M."/>
            <person name="Wommack K.E."/>
            <person name="Polson S.W."/>
            <person name="Hauser L.J."/>
            <person name="Fawaz M.N."/>
            <person name="Korlach J."/>
            <person name="Tsai Y.C."/>
        </authorList>
    </citation>
    <scope>NUCLEOTIDE SEQUENCE [LARGE SCALE GENOMIC DNA]</scope>
    <source>
        <strain evidence="5 6">KBS708</strain>
    </source>
</reference>
<dbReference type="NCBIfam" id="TIGR00254">
    <property type="entry name" value="GGDEF"/>
    <property type="match status" value="1"/>
</dbReference>
<dbReference type="SMART" id="SM00091">
    <property type="entry name" value="PAS"/>
    <property type="match status" value="2"/>
</dbReference>
<evidence type="ECO:0000259" key="1">
    <source>
        <dbReference type="PROSITE" id="PS50112"/>
    </source>
</evidence>
<dbReference type="Pfam" id="PF00989">
    <property type="entry name" value="PAS"/>
    <property type="match status" value="2"/>
</dbReference>
<dbReference type="InterPro" id="IPR035965">
    <property type="entry name" value="PAS-like_dom_sf"/>
</dbReference>
<dbReference type="InterPro" id="IPR013767">
    <property type="entry name" value="PAS_fold"/>
</dbReference>
<dbReference type="NCBIfam" id="TIGR00229">
    <property type="entry name" value="sensory_box"/>
    <property type="match status" value="2"/>
</dbReference>
<organism evidence="5 6">
    <name type="scientific">Gemmatirosa kalamazoonensis</name>
    <dbReference type="NCBI Taxonomy" id="861299"/>
    <lineage>
        <taxon>Bacteria</taxon>
        <taxon>Pseudomonadati</taxon>
        <taxon>Gemmatimonadota</taxon>
        <taxon>Gemmatimonadia</taxon>
        <taxon>Gemmatimonadales</taxon>
        <taxon>Gemmatimonadaceae</taxon>
        <taxon>Gemmatirosa</taxon>
    </lineage>
</organism>
<evidence type="ECO:0000313" key="5">
    <source>
        <dbReference type="EMBL" id="AHG89648.1"/>
    </source>
</evidence>
<dbReference type="CDD" id="cd00130">
    <property type="entry name" value="PAS"/>
    <property type="match status" value="2"/>
</dbReference>
<dbReference type="SUPFAM" id="SSF55785">
    <property type="entry name" value="PYP-like sensor domain (PAS domain)"/>
    <property type="match status" value="2"/>
</dbReference>
<feature type="domain" description="PAS" evidence="1">
    <location>
        <begin position="159"/>
        <end position="229"/>
    </location>
</feature>
<dbReference type="SUPFAM" id="SSF55073">
    <property type="entry name" value="Nucleotide cyclase"/>
    <property type="match status" value="1"/>
</dbReference>
<dbReference type="Pfam" id="PF00563">
    <property type="entry name" value="EAL"/>
    <property type="match status" value="1"/>
</dbReference>
<dbReference type="EMBL" id="CP007128">
    <property type="protein sequence ID" value="AHG89648.1"/>
    <property type="molecule type" value="Genomic_DNA"/>
</dbReference>
<sequence length="720" mass="78769">MRAARGRARRAWLGVVGRGRYAALVETLRRSEARFRAVSEAATDAIVSTDWQNRIVFWNAAATRMFGYAEAEAMGQPLARLIPTTTHGTRTPSPMWQGGHTAPTLVGRTVELEATRRDGTAFPIELSLSSWYADGALYFTSIIRDVTARHRAQEAVRESELRHRQLVECSPECIVVHAAGVILFANPAAAELLGVRGAYELVGRRLLKVVHPDSRDEVRERIARAPDSRSGAQLGEFRMLTADGRTLEVETSSVAVVHDGRRAVQTHVRDVTPRKALERQLVHEAFHDPLTGLANRVLFRNRVEHALARASRTGPRPVVLFLDLDDFKRVNDGWGHAAGDRLLVQVASRLRATLRDVDTCARLGGDEFAVLLDEPAGAESPLLSGAAHVAERIVASLGEPVECDGVALEVGVSIGIAAAAAADGADELLRNADLAMYRAKAAGKGRYEVFEPAMHAAVRERLELEADLRRVVANECRDLVVHYQPIAALAGRRLHGFEALVRWRDARRGFVPPLAFIPLAEETGLIVAIGRHVLETACRDARGWQDRLGRPLSITVNLSARQLLEPDLPRVVAAALSDSGIAPESLVLEMTESMLIDDTESTLGRVRALKALGVRLAIDDFGTGFSSLAYLERFPVDLLKIDKRFVDRVGREHDESPLARAILGLGAALGMRVVAEGIETEAQWTRLRELGCELGQGYYLARPAGLDDVERLLDAELARG</sequence>
<keyword evidence="6" id="KW-1185">Reference proteome</keyword>
<dbReference type="Gene3D" id="3.30.70.270">
    <property type="match status" value="1"/>
</dbReference>
<feature type="domain" description="PAS" evidence="1">
    <location>
        <begin position="31"/>
        <end position="76"/>
    </location>
</feature>
<dbReference type="KEGG" id="gba:J421_2111"/>
<dbReference type="InterPro" id="IPR000700">
    <property type="entry name" value="PAS-assoc_C"/>
</dbReference>
<protein>
    <submittedName>
        <fullName evidence="5">Diguanylate cyclase</fullName>
    </submittedName>
</protein>
<dbReference type="PANTHER" id="PTHR44757:SF2">
    <property type="entry name" value="BIOFILM ARCHITECTURE MAINTENANCE PROTEIN MBAA"/>
    <property type="match status" value="1"/>
</dbReference>
<feature type="domain" description="GGDEF" evidence="4">
    <location>
        <begin position="315"/>
        <end position="452"/>
    </location>
</feature>
<dbReference type="InterPro" id="IPR001633">
    <property type="entry name" value="EAL_dom"/>
</dbReference>
<dbReference type="eggNOG" id="COG5001">
    <property type="taxonomic scope" value="Bacteria"/>
</dbReference>
<dbReference type="HOGENOM" id="CLU_000445_70_20_0"/>
<dbReference type="Gene3D" id="3.20.20.450">
    <property type="entry name" value="EAL domain"/>
    <property type="match status" value="1"/>
</dbReference>
<dbReference type="InterPro" id="IPR043128">
    <property type="entry name" value="Rev_trsase/Diguanyl_cyclase"/>
</dbReference>
<accession>W0RJQ7</accession>
<dbReference type="InterPro" id="IPR029787">
    <property type="entry name" value="Nucleotide_cyclase"/>
</dbReference>
<dbReference type="PROSITE" id="PS50883">
    <property type="entry name" value="EAL"/>
    <property type="match status" value="1"/>
</dbReference>
<dbReference type="InParanoid" id="W0RJQ7"/>
<evidence type="ECO:0000259" key="2">
    <source>
        <dbReference type="PROSITE" id="PS50113"/>
    </source>
</evidence>
<dbReference type="InterPro" id="IPR000160">
    <property type="entry name" value="GGDEF_dom"/>
</dbReference>
<dbReference type="Gene3D" id="3.30.450.20">
    <property type="entry name" value="PAS domain"/>
    <property type="match status" value="2"/>
</dbReference>
<dbReference type="InterPro" id="IPR035919">
    <property type="entry name" value="EAL_sf"/>
</dbReference>
<dbReference type="Proteomes" id="UP000019151">
    <property type="component" value="Chromosome"/>
</dbReference>
<dbReference type="PROSITE" id="PS50113">
    <property type="entry name" value="PAC"/>
    <property type="match status" value="1"/>
</dbReference>
<feature type="domain" description="PAC" evidence="2">
    <location>
        <begin position="108"/>
        <end position="158"/>
    </location>
</feature>
<dbReference type="PANTHER" id="PTHR44757">
    <property type="entry name" value="DIGUANYLATE CYCLASE DGCP"/>
    <property type="match status" value="1"/>
</dbReference>
<dbReference type="GO" id="GO:0006355">
    <property type="term" value="P:regulation of DNA-templated transcription"/>
    <property type="evidence" value="ECO:0007669"/>
    <property type="project" value="InterPro"/>
</dbReference>
<dbReference type="PROSITE" id="PS50887">
    <property type="entry name" value="GGDEF"/>
    <property type="match status" value="1"/>
</dbReference>
<dbReference type="SMART" id="SM00052">
    <property type="entry name" value="EAL"/>
    <property type="match status" value="1"/>
</dbReference>
<dbReference type="SUPFAM" id="SSF141868">
    <property type="entry name" value="EAL domain-like"/>
    <property type="match status" value="1"/>
</dbReference>
<dbReference type="InterPro" id="IPR052155">
    <property type="entry name" value="Biofilm_reg_signaling"/>
</dbReference>
<dbReference type="InterPro" id="IPR001610">
    <property type="entry name" value="PAC"/>
</dbReference>
<dbReference type="GO" id="GO:0003824">
    <property type="term" value="F:catalytic activity"/>
    <property type="evidence" value="ECO:0007669"/>
    <property type="project" value="UniProtKB-ARBA"/>
</dbReference>
<gene>
    <name evidence="5" type="ORF">J421_2111</name>
</gene>
<dbReference type="Pfam" id="PF00990">
    <property type="entry name" value="GGDEF"/>
    <property type="match status" value="1"/>
</dbReference>
<dbReference type="SMART" id="SM00267">
    <property type="entry name" value="GGDEF"/>
    <property type="match status" value="1"/>
</dbReference>
<name>W0RJQ7_9BACT</name>
<dbReference type="PATRIC" id="fig|861299.3.peg.2149"/>
<dbReference type="AlphaFoldDB" id="W0RJQ7"/>
<dbReference type="InterPro" id="IPR000014">
    <property type="entry name" value="PAS"/>
</dbReference>
<evidence type="ECO:0000259" key="3">
    <source>
        <dbReference type="PROSITE" id="PS50883"/>
    </source>
</evidence>
<dbReference type="STRING" id="861299.J421_2111"/>
<dbReference type="PROSITE" id="PS50112">
    <property type="entry name" value="PAS"/>
    <property type="match status" value="2"/>
</dbReference>
<dbReference type="CDD" id="cd01948">
    <property type="entry name" value="EAL"/>
    <property type="match status" value="1"/>
</dbReference>